<dbReference type="Gene3D" id="3.30.160.60">
    <property type="entry name" value="Classic Zinc Finger"/>
    <property type="match status" value="2"/>
</dbReference>
<feature type="domain" description="C2H2-type" evidence="6">
    <location>
        <begin position="98"/>
        <end position="121"/>
    </location>
</feature>
<keyword evidence="2" id="KW-0677">Repeat</keyword>
<dbReference type="Proteomes" id="UP000762676">
    <property type="component" value="Unassembled WGS sequence"/>
</dbReference>
<dbReference type="InterPro" id="IPR013087">
    <property type="entry name" value="Znf_C2H2_type"/>
</dbReference>
<dbReference type="SMART" id="SM00355">
    <property type="entry name" value="ZnF_C2H2"/>
    <property type="match status" value="4"/>
</dbReference>
<dbReference type="PROSITE" id="PS50157">
    <property type="entry name" value="ZINC_FINGER_C2H2_2"/>
    <property type="match status" value="2"/>
</dbReference>
<proteinExistence type="predicted"/>
<name>A0AAV4HJR8_9GAST</name>
<dbReference type="AlphaFoldDB" id="A0AAV4HJR8"/>
<dbReference type="EMBL" id="BMAT01002063">
    <property type="protein sequence ID" value="GFR98397.1"/>
    <property type="molecule type" value="Genomic_DNA"/>
</dbReference>
<dbReference type="GO" id="GO:0008270">
    <property type="term" value="F:zinc ion binding"/>
    <property type="evidence" value="ECO:0007669"/>
    <property type="project" value="UniProtKB-KW"/>
</dbReference>
<evidence type="ECO:0000256" key="1">
    <source>
        <dbReference type="ARBA" id="ARBA00022723"/>
    </source>
</evidence>
<dbReference type="PROSITE" id="PS00028">
    <property type="entry name" value="ZINC_FINGER_C2H2_1"/>
    <property type="match status" value="2"/>
</dbReference>
<reference evidence="7 8" key="1">
    <citation type="journal article" date="2021" name="Elife">
        <title>Chloroplast acquisition without the gene transfer in kleptoplastic sea slugs, Plakobranchus ocellatus.</title>
        <authorList>
            <person name="Maeda T."/>
            <person name="Takahashi S."/>
            <person name="Yoshida T."/>
            <person name="Shimamura S."/>
            <person name="Takaki Y."/>
            <person name="Nagai Y."/>
            <person name="Toyoda A."/>
            <person name="Suzuki Y."/>
            <person name="Arimoto A."/>
            <person name="Ishii H."/>
            <person name="Satoh N."/>
            <person name="Nishiyama T."/>
            <person name="Hasebe M."/>
            <person name="Maruyama T."/>
            <person name="Minagawa J."/>
            <person name="Obokata J."/>
            <person name="Shigenobu S."/>
        </authorList>
    </citation>
    <scope>NUCLEOTIDE SEQUENCE [LARGE SCALE GENOMIC DNA]</scope>
</reference>
<evidence type="ECO:0000256" key="3">
    <source>
        <dbReference type="ARBA" id="ARBA00022771"/>
    </source>
</evidence>
<evidence type="ECO:0000313" key="8">
    <source>
        <dbReference type="Proteomes" id="UP000762676"/>
    </source>
</evidence>
<protein>
    <submittedName>
        <fullName evidence="7">Zinc finger protein draculin</fullName>
    </submittedName>
</protein>
<keyword evidence="8" id="KW-1185">Reference proteome</keyword>
<organism evidence="7 8">
    <name type="scientific">Elysia marginata</name>
    <dbReference type="NCBI Taxonomy" id="1093978"/>
    <lineage>
        <taxon>Eukaryota</taxon>
        <taxon>Metazoa</taxon>
        <taxon>Spiralia</taxon>
        <taxon>Lophotrochozoa</taxon>
        <taxon>Mollusca</taxon>
        <taxon>Gastropoda</taxon>
        <taxon>Heterobranchia</taxon>
        <taxon>Euthyneura</taxon>
        <taxon>Panpulmonata</taxon>
        <taxon>Sacoglossa</taxon>
        <taxon>Placobranchoidea</taxon>
        <taxon>Plakobranchidae</taxon>
        <taxon>Elysia</taxon>
    </lineage>
</organism>
<evidence type="ECO:0000256" key="5">
    <source>
        <dbReference type="PROSITE-ProRule" id="PRU00042"/>
    </source>
</evidence>
<gene>
    <name evidence="7" type="ORF">ElyMa_001018700</name>
</gene>
<dbReference type="SUPFAM" id="SSF57667">
    <property type="entry name" value="beta-beta-alpha zinc fingers"/>
    <property type="match status" value="1"/>
</dbReference>
<feature type="domain" description="C2H2-type" evidence="6">
    <location>
        <begin position="71"/>
        <end position="98"/>
    </location>
</feature>
<dbReference type="Pfam" id="PF00096">
    <property type="entry name" value="zf-C2H2"/>
    <property type="match status" value="1"/>
</dbReference>
<evidence type="ECO:0000259" key="6">
    <source>
        <dbReference type="PROSITE" id="PS50157"/>
    </source>
</evidence>
<accession>A0AAV4HJR8</accession>
<dbReference type="PANTHER" id="PTHR24379:SF121">
    <property type="entry name" value="C2H2-TYPE DOMAIN-CONTAINING PROTEIN"/>
    <property type="match status" value="1"/>
</dbReference>
<comment type="caution">
    <text evidence="7">The sequence shown here is derived from an EMBL/GenBank/DDBJ whole genome shotgun (WGS) entry which is preliminary data.</text>
</comment>
<keyword evidence="1" id="KW-0479">Metal-binding</keyword>
<dbReference type="PANTHER" id="PTHR24379">
    <property type="entry name" value="KRAB AND ZINC FINGER DOMAIN-CONTAINING"/>
    <property type="match status" value="1"/>
</dbReference>
<evidence type="ECO:0000256" key="2">
    <source>
        <dbReference type="ARBA" id="ARBA00022737"/>
    </source>
</evidence>
<evidence type="ECO:0000256" key="4">
    <source>
        <dbReference type="ARBA" id="ARBA00022833"/>
    </source>
</evidence>
<keyword evidence="3 5" id="KW-0863">Zinc-finger</keyword>
<keyword evidence="4" id="KW-0862">Zinc</keyword>
<evidence type="ECO:0000313" key="7">
    <source>
        <dbReference type="EMBL" id="GFR98397.1"/>
    </source>
</evidence>
<sequence>MMSSRYSDFGFSSQMSYRSGSVETHLAQHTDHDDIAGYGSTIKCRNCPEVSTSKALHRLHISSAHPELLPYMCISCQKGFYTKTGYNLHMQAHTGRSFACPVCEATFKLKHHLKRHLVKVHKLSQCSKCQTMFDNRADFNAHVASCFSST</sequence>
<dbReference type="InterPro" id="IPR036236">
    <property type="entry name" value="Znf_C2H2_sf"/>
</dbReference>